<evidence type="ECO:0000256" key="3">
    <source>
        <dbReference type="ARBA" id="ARBA00023004"/>
    </source>
</evidence>
<feature type="domain" description="Radical SAM core" evidence="7">
    <location>
        <begin position="50"/>
        <end position="264"/>
    </location>
</feature>
<evidence type="ECO:0000256" key="1">
    <source>
        <dbReference type="ARBA" id="ARBA00022691"/>
    </source>
</evidence>
<name>A0A1M6NCU5_9CLOT</name>
<dbReference type="AlphaFoldDB" id="A0A1M6NCU5"/>
<evidence type="ECO:0000313" key="9">
    <source>
        <dbReference type="Proteomes" id="UP000184080"/>
    </source>
</evidence>
<dbReference type="SFLD" id="SFLDG01280">
    <property type="entry name" value="HydE/PylB-like"/>
    <property type="match status" value="1"/>
</dbReference>
<dbReference type="InterPro" id="IPR024021">
    <property type="entry name" value="FeFe-hyd_HydE_rSAM"/>
</dbReference>
<dbReference type="SFLD" id="SFLDG01060">
    <property type="entry name" value="BATS_domain_containing"/>
    <property type="match status" value="1"/>
</dbReference>
<dbReference type="OrthoDB" id="9775764at2"/>
<dbReference type="InterPro" id="IPR034422">
    <property type="entry name" value="HydE/PylB-like"/>
</dbReference>
<evidence type="ECO:0000256" key="5">
    <source>
        <dbReference type="PIRSR" id="PIRSR004762-1"/>
    </source>
</evidence>
<dbReference type="NCBIfam" id="TIGR03956">
    <property type="entry name" value="rSAM_HydE"/>
    <property type="match status" value="1"/>
</dbReference>
<keyword evidence="5" id="KW-0004">4Fe-4S</keyword>
<dbReference type="GO" id="GO:0016740">
    <property type="term" value="F:transferase activity"/>
    <property type="evidence" value="ECO:0007669"/>
    <property type="project" value="TreeGrafter"/>
</dbReference>
<evidence type="ECO:0000256" key="4">
    <source>
        <dbReference type="ARBA" id="ARBA00023014"/>
    </source>
</evidence>
<dbReference type="EMBL" id="FQZO01000011">
    <property type="protein sequence ID" value="SHJ93521.1"/>
    <property type="molecule type" value="Genomic_DNA"/>
</dbReference>
<keyword evidence="9" id="KW-1185">Reference proteome</keyword>
<dbReference type="Proteomes" id="UP000184080">
    <property type="component" value="Unassembled WGS sequence"/>
</dbReference>
<feature type="binding site" evidence="6">
    <location>
        <position position="272"/>
    </location>
    <ligand>
        <name>(3R)-3-methyl-D-ornithine</name>
        <dbReference type="ChEBI" id="CHEBI:64642"/>
    </ligand>
</feature>
<feature type="binding site" evidence="6">
    <location>
        <position position="138"/>
    </location>
    <ligand>
        <name>(3R)-3-methyl-D-ornithine</name>
        <dbReference type="ChEBI" id="CHEBI:64642"/>
    </ligand>
</feature>
<evidence type="ECO:0000256" key="6">
    <source>
        <dbReference type="PIRSR" id="PIRSR004762-2"/>
    </source>
</evidence>
<dbReference type="RefSeq" id="WP_073011926.1">
    <property type="nucleotide sequence ID" value="NZ_FQZO01000011.1"/>
</dbReference>
<reference evidence="8 9" key="1">
    <citation type="submission" date="2016-11" db="EMBL/GenBank/DDBJ databases">
        <authorList>
            <person name="Jaros S."/>
            <person name="Januszkiewicz K."/>
            <person name="Wedrychowicz H."/>
        </authorList>
    </citation>
    <scope>NUCLEOTIDE SEQUENCE [LARGE SCALE GENOMIC DNA]</scope>
    <source>
        <strain evidence="8 9">DSM 21864</strain>
    </source>
</reference>
<feature type="binding site" evidence="5">
    <location>
        <position position="68"/>
    </location>
    <ligand>
        <name>[4Fe-4S] cluster</name>
        <dbReference type="ChEBI" id="CHEBI:49883"/>
        <note>4Fe-4S-S-AdoMet</note>
    </ligand>
</feature>
<gene>
    <name evidence="8" type="ORF">SAMN05444401_0161</name>
</gene>
<dbReference type="InterPro" id="IPR006638">
    <property type="entry name" value="Elp3/MiaA/NifB-like_rSAM"/>
</dbReference>
<keyword evidence="3 5" id="KW-0408">Iron</keyword>
<sequence length="350" mass="39472">MNKIKELIDKICVGYDADLEELESLIALERSEVTYLFEASDKARMQYCGNEVQVRAIIEFSNYCRCLCAYCGLNAENKTVARYRMSVEEIVENAKEAIEAGYRTLVLQSGEDQWYTREMICTIVKEIKKIDDVAITLSMGERSYEDYKAFKEVGADRYLIKHETADEELYNSLHPHSSFKNRVQCLKLLKELGFQTGSGFMIGIPGQTYRTIAKDIMLLKEIGVHMAGIGPFIPHPLTPLKDASTGSTFNTLKAVAVARLVLKDAMLPATTSLGVVDSKSKNLVFSTGANVIMQKVEPYKYRRLYDIYPKPLGHELTIKEERKKLDDFILSCGREIGASRGDHGKLLGQF</sequence>
<accession>A0A1M6NCU5</accession>
<dbReference type="CDD" id="cd01335">
    <property type="entry name" value="Radical_SAM"/>
    <property type="match status" value="1"/>
</dbReference>
<organism evidence="8 9">
    <name type="scientific">Clostridium amylolyticum</name>
    <dbReference type="NCBI Taxonomy" id="1121298"/>
    <lineage>
        <taxon>Bacteria</taxon>
        <taxon>Bacillati</taxon>
        <taxon>Bacillota</taxon>
        <taxon>Clostridia</taxon>
        <taxon>Eubacteriales</taxon>
        <taxon>Clostridiaceae</taxon>
        <taxon>Clostridium</taxon>
    </lineage>
</organism>
<dbReference type="GO" id="GO:0046872">
    <property type="term" value="F:metal ion binding"/>
    <property type="evidence" value="ECO:0007669"/>
    <property type="project" value="UniProtKB-KW"/>
</dbReference>
<feature type="binding site" evidence="5">
    <location>
        <position position="64"/>
    </location>
    <ligand>
        <name>[4Fe-4S] cluster</name>
        <dbReference type="ChEBI" id="CHEBI:49883"/>
        <note>4Fe-4S-S-AdoMet</note>
    </ligand>
</feature>
<keyword evidence="1 5" id="KW-0949">S-adenosyl-L-methionine</keyword>
<feature type="binding site" evidence="6">
    <location>
        <position position="163"/>
    </location>
    <ligand>
        <name>S-adenosyl-L-methionine</name>
        <dbReference type="ChEBI" id="CHEBI:59789"/>
    </ligand>
</feature>
<dbReference type="SFLD" id="SFLDG01082">
    <property type="entry name" value="B12-binding_domain_containing"/>
    <property type="match status" value="1"/>
</dbReference>
<keyword evidence="2" id="KW-0479">Metal-binding</keyword>
<dbReference type="PANTHER" id="PTHR43726">
    <property type="entry name" value="3-METHYLORNITHINE SYNTHASE"/>
    <property type="match status" value="1"/>
</dbReference>
<dbReference type="PROSITE" id="PS51918">
    <property type="entry name" value="RADICAL_SAM"/>
    <property type="match status" value="1"/>
</dbReference>
<protein>
    <submittedName>
        <fullName evidence="8">Iron-only hydrogenase maturation protein HydE</fullName>
    </submittedName>
</protein>
<dbReference type="SFLD" id="SFLDS00029">
    <property type="entry name" value="Radical_SAM"/>
    <property type="match status" value="1"/>
</dbReference>
<feature type="binding site" evidence="5">
    <location>
        <position position="71"/>
    </location>
    <ligand>
        <name>[4Fe-4S] cluster</name>
        <dbReference type="ChEBI" id="CHEBI:49883"/>
        <note>4Fe-4S-S-AdoMet</note>
    </ligand>
</feature>
<dbReference type="GO" id="GO:0051539">
    <property type="term" value="F:4 iron, 4 sulfur cluster binding"/>
    <property type="evidence" value="ECO:0007669"/>
    <property type="project" value="UniProtKB-KW"/>
</dbReference>
<dbReference type="SUPFAM" id="SSF102114">
    <property type="entry name" value="Radical SAM enzymes"/>
    <property type="match status" value="1"/>
</dbReference>
<dbReference type="InterPro" id="IPR013785">
    <property type="entry name" value="Aldolase_TIM"/>
</dbReference>
<keyword evidence="4 5" id="KW-0411">Iron-sulfur</keyword>
<proteinExistence type="predicted"/>
<comment type="cofactor">
    <cofactor evidence="5">
        <name>[4Fe-4S] cluster</name>
        <dbReference type="ChEBI" id="CHEBI:49883"/>
    </cofactor>
    <text evidence="5">Binds 1 [4Fe-4S] cluster. The cluster is coordinated with 3 cysteines and an exchangeable S-adenosyl-L-methionine.</text>
</comment>
<dbReference type="InterPro" id="IPR058240">
    <property type="entry name" value="rSAM_sf"/>
</dbReference>
<evidence type="ECO:0000313" key="8">
    <source>
        <dbReference type="EMBL" id="SHJ93521.1"/>
    </source>
</evidence>
<dbReference type="SFLD" id="SFLDF00348">
    <property type="entry name" value="FeFe_hydrogenase_maturase_(Hyd"/>
    <property type="match status" value="1"/>
</dbReference>
<dbReference type="Pfam" id="PF04055">
    <property type="entry name" value="Radical_SAM"/>
    <property type="match status" value="1"/>
</dbReference>
<dbReference type="Gene3D" id="3.20.20.70">
    <property type="entry name" value="Aldolase class I"/>
    <property type="match status" value="1"/>
</dbReference>
<dbReference type="InterPro" id="IPR007197">
    <property type="entry name" value="rSAM"/>
</dbReference>
<evidence type="ECO:0000259" key="7">
    <source>
        <dbReference type="PROSITE" id="PS51918"/>
    </source>
</evidence>
<evidence type="ECO:0000256" key="2">
    <source>
        <dbReference type="ARBA" id="ARBA00022723"/>
    </source>
</evidence>
<dbReference type="PANTHER" id="PTHR43726:SF1">
    <property type="entry name" value="BIOTIN SYNTHASE"/>
    <property type="match status" value="1"/>
</dbReference>
<dbReference type="SMART" id="SM00729">
    <property type="entry name" value="Elp3"/>
    <property type="match status" value="1"/>
</dbReference>
<dbReference type="PIRSF" id="PIRSF004762">
    <property type="entry name" value="CHP00423"/>
    <property type="match status" value="1"/>
</dbReference>
<dbReference type="STRING" id="1121298.SAMN05444401_0161"/>
<feature type="binding site" evidence="6">
    <location>
        <position position="182"/>
    </location>
    <ligand>
        <name>S-adenosyl-L-methionine</name>
        <dbReference type="ChEBI" id="CHEBI:59789"/>
    </ligand>
</feature>